<reference evidence="2" key="1">
    <citation type="journal article" date="2008" name="J. Bacteriol.">
        <title>Genome sequence of Thermofilum pendens reveals an exceptional loss of biosynthetic pathways without genome reduction.</title>
        <authorList>
            <person name="Anderson I."/>
            <person name="Rodriguez J."/>
            <person name="Susanti D."/>
            <person name="Porat I."/>
            <person name="Reich C."/>
            <person name="Ulrich L.E."/>
            <person name="Elkins J.G."/>
            <person name="Mavromatis K."/>
            <person name="Lykidis A."/>
            <person name="Kim E."/>
            <person name="Thompson L.S."/>
            <person name="Nolan M."/>
            <person name="Land M."/>
            <person name="Copeland A."/>
            <person name="Lapidus A."/>
            <person name="Lucas S."/>
            <person name="Detter C."/>
            <person name="Zhulin I.B."/>
            <person name="Olsen G.J."/>
            <person name="Whitman W."/>
            <person name="Mukhopadhyay B."/>
            <person name="Bristow J."/>
            <person name="Kyrpides N."/>
        </authorList>
    </citation>
    <scope>NUCLEOTIDE SEQUENCE [LARGE SCALE GENOMIC DNA]</scope>
    <source>
        <strain evidence="2">DSM 2475 / Hrk 5</strain>
    </source>
</reference>
<dbReference type="Proteomes" id="UP000000641">
    <property type="component" value="Chromosome"/>
</dbReference>
<organism evidence="1 2">
    <name type="scientific">Thermofilum pendens (strain DSM 2475 / Hrk 5)</name>
    <dbReference type="NCBI Taxonomy" id="368408"/>
    <lineage>
        <taxon>Archaea</taxon>
        <taxon>Thermoproteota</taxon>
        <taxon>Thermoprotei</taxon>
        <taxon>Thermofilales</taxon>
        <taxon>Thermofilaceae</taxon>
        <taxon>Thermofilum</taxon>
    </lineage>
</organism>
<accession>A1RXP2</accession>
<name>A1RXP2_THEPD</name>
<dbReference type="KEGG" id="tpe:Tpen_0567"/>
<dbReference type="RefSeq" id="WP_011752237.1">
    <property type="nucleotide sequence ID" value="NC_008698.1"/>
</dbReference>
<dbReference type="eggNOG" id="arCOG00653">
    <property type="taxonomic scope" value="Archaea"/>
</dbReference>
<sequence>MSKKPYPHNDDIVEAILEVLGKDFTVSPEEFPSRVKEKLEEKGFYAGLVSEKRVWSLYEKLVKSGRMPDYLGVVPAGEERSGNE</sequence>
<proteinExistence type="predicted"/>
<dbReference type="AlphaFoldDB" id="A1RXP2"/>
<gene>
    <name evidence="1" type="ordered locus">Tpen_0567</name>
</gene>
<keyword evidence="2" id="KW-1185">Reference proteome</keyword>
<evidence type="ECO:0000313" key="2">
    <source>
        <dbReference type="Proteomes" id="UP000000641"/>
    </source>
</evidence>
<dbReference type="GeneID" id="4600610"/>
<evidence type="ECO:0000313" key="1">
    <source>
        <dbReference type="EMBL" id="ABL77972.1"/>
    </source>
</evidence>
<dbReference type="HOGENOM" id="CLU_2565932_0_0_2"/>
<dbReference type="EMBL" id="CP000505">
    <property type="protein sequence ID" value="ABL77972.1"/>
    <property type="molecule type" value="Genomic_DNA"/>
</dbReference>
<protein>
    <submittedName>
        <fullName evidence="1">Uncharacterized protein</fullName>
    </submittedName>
</protein>
<dbReference type="EnsemblBacteria" id="ABL77972">
    <property type="protein sequence ID" value="ABL77972"/>
    <property type="gene ID" value="Tpen_0567"/>
</dbReference>
<dbReference type="OrthoDB" id="24354at2157"/>